<proteinExistence type="inferred from homology"/>
<dbReference type="AlphaFoldDB" id="A0A6D2KUH8"/>
<evidence type="ECO:0000313" key="3">
    <source>
        <dbReference type="EMBL" id="CAA7055728.1"/>
    </source>
</evidence>
<feature type="domain" description="Glabrous enhancer-binding protein-like DBD" evidence="2">
    <location>
        <begin position="63"/>
        <end position="156"/>
    </location>
</feature>
<dbReference type="InterPro" id="IPR007592">
    <property type="entry name" value="GEBP"/>
</dbReference>
<organism evidence="3 4">
    <name type="scientific">Microthlaspi erraticum</name>
    <dbReference type="NCBI Taxonomy" id="1685480"/>
    <lineage>
        <taxon>Eukaryota</taxon>
        <taxon>Viridiplantae</taxon>
        <taxon>Streptophyta</taxon>
        <taxon>Embryophyta</taxon>
        <taxon>Tracheophyta</taxon>
        <taxon>Spermatophyta</taxon>
        <taxon>Magnoliopsida</taxon>
        <taxon>eudicotyledons</taxon>
        <taxon>Gunneridae</taxon>
        <taxon>Pentapetalae</taxon>
        <taxon>rosids</taxon>
        <taxon>malvids</taxon>
        <taxon>Brassicales</taxon>
        <taxon>Brassicaceae</taxon>
        <taxon>Coluteocarpeae</taxon>
        <taxon>Microthlaspi</taxon>
    </lineage>
</organism>
<dbReference type="PANTHER" id="PTHR31662:SF61">
    <property type="entry name" value="GLABROUS1 ENHANCER-BINDING PROTEIN-LIKE 3"/>
    <property type="match status" value="1"/>
</dbReference>
<keyword evidence="4" id="KW-1185">Reference proteome</keyword>
<dbReference type="GO" id="GO:0006355">
    <property type="term" value="P:regulation of DNA-templated transcription"/>
    <property type="evidence" value="ECO:0007669"/>
    <property type="project" value="InterPro"/>
</dbReference>
<dbReference type="Proteomes" id="UP000467841">
    <property type="component" value="Unassembled WGS sequence"/>
</dbReference>
<dbReference type="InterPro" id="IPR053932">
    <property type="entry name" value="GeBP-like_DBD"/>
</dbReference>
<evidence type="ECO:0000256" key="1">
    <source>
        <dbReference type="ARBA" id="ARBA00010820"/>
    </source>
</evidence>
<reference evidence="3" key="1">
    <citation type="submission" date="2020-01" db="EMBL/GenBank/DDBJ databases">
        <authorList>
            <person name="Mishra B."/>
        </authorList>
    </citation>
    <scope>NUCLEOTIDE SEQUENCE [LARGE SCALE GENOMIC DNA]</scope>
</reference>
<dbReference type="Pfam" id="PF04504">
    <property type="entry name" value="GeBP-like_DBD"/>
    <property type="match status" value="1"/>
</dbReference>
<protein>
    <recommendedName>
        <fullName evidence="2">Glabrous enhancer-binding protein-like DBD domain-containing protein</fullName>
    </recommendedName>
</protein>
<sequence>MVDSSDSSSECFVIRRNNKPLKRKHVEDDDGENISGTEATLNRRKHLKKTTIIVPSSSSPPSKMTWTKKHEFVILRGILEYEKKTGKKYGYEWDVFYRYMKHLMAETSFTKAQLQHKVLKLKKRFKDNKARSNERSGLYFNYTEDEEAFNLSTIIWADIGTECADSSKNLQEQQQQKVLVSVKDVNKKTECAYSSENMQDQQQKVLVSTKNINNKTECASSNENMQEQQQTEVLVSTKDVHCAENERGSCIRTVEKEKSCEGDGDGEDNELCVLQEVLEAGTLFQSLGKKQQKFLCQNLKNLSAQRRKELTEEWEALLDEEMKLNIKKITFSAKLASSGVSA</sequence>
<evidence type="ECO:0000313" key="4">
    <source>
        <dbReference type="Proteomes" id="UP000467841"/>
    </source>
</evidence>
<name>A0A6D2KUH8_9BRAS</name>
<dbReference type="GO" id="GO:0005634">
    <property type="term" value="C:nucleus"/>
    <property type="evidence" value="ECO:0007669"/>
    <property type="project" value="TreeGrafter"/>
</dbReference>
<dbReference type="EMBL" id="CACVBM020001607">
    <property type="protein sequence ID" value="CAA7055728.1"/>
    <property type="molecule type" value="Genomic_DNA"/>
</dbReference>
<evidence type="ECO:0000259" key="2">
    <source>
        <dbReference type="Pfam" id="PF04504"/>
    </source>
</evidence>
<dbReference type="PANTHER" id="PTHR31662">
    <property type="entry name" value="BNAANNG10740D PROTEIN-RELATED"/>
    <property type="match status" value="1"/>
</dbReference>
<comment type="similarity">
    <text evidence="1">Belongs to the GeBP family.</text>
</comment>
<accession>A0A6D2KUH8</accession>
<gene>
    <name evidence="3" type="ORF">MERR_LOCUS42964</name>
</gene>
<dbReference type="OrthoDB" id="1113847at2759"/>
<comment type="caution">
    <text evidence="3">The sequence shown here is derived from an EMBL/GenBank/DDBJ whole genome shotgun (WGS) entry which is preliminary data.</text>
</comment>